<proteinExistence type="predicted"/>
<comment type="caution">
    <text evidence="2">The sequence shown here is derived from an EMBL/GenBank/DDBJ whole genome shotgun (WGS) entry which is preliminary data.</text>
</comment>
<evidence type="ECO:0000313" key="2">
    <source>
        <dbReference type="EMBL" id="TDO85425.1"/>
    </source>
</evidence>
<dbReference type="Pfam" id="PF08867">
    <property type="entry name" value="FRG"/>
    <property type="match status" value="1"/>
</dbReference>
<accession>A0A4R6LNU9</accession>
<dbReference type="Proteomes" id="UP000295064">
    <property type="component" value="Unassembled WGS sequence"/>
</dbReference>
<reference evidence="2 3" key="1">
    <citation type="submission" date="2019-03" db="EMBL/GenBank/DDBJ databases">
        <title>Subsurface microbial communities from deep shales in Ohio and West Virginia, USA.</title>
        <authorList>
            <person name="Wrighton K."/>
        </authorList>
    </citation>
    <scope>NUCLEOTIDE SEQUENCE [LARGE SCALE GENOMIC DNA]</scope>
    <source>
        <strain evidence="2 3">MA284_T2</strain>
    </source>
</reference>
<dbReference type="InterPro" id="IPR014966">
    <property type="entry name" value="FRG-dom"/>
</dbReference>
<evidence type="ECO:0000313" key="3">
    <source>
        <dbReference type="Proteomes" id="UP000295064"/>
    </source>
</evidence>
<evidence type="ECO:0000259" key="1">
    <source>
        <dbReference type="SMART" id="SM00901"/>
    </source>
</evidence>
<sequence>MSPKIYSDIFEAIRHFESNSPLLNLKSKRLGYIRRKLSFNLMQMPNGKMSALPKNMFFTFYRGENDNYDSRYPCKPSIFRGNPTRKDVMINRLKIIDFSLILKTHPKVIFAENDGMDIHYDALAQHYELKTDLLDLSSDIAVAAFFATHIYNSEESRFTPRTEGVGCIRSYMGQELIANDLNNMKLIGLQPFKRPGVQCAFGIKLDYNEDFSNMSNKVLFKQKLKYNKMINSLFCHDDFNKLIPPEDDVSEIAKNIKKSKIVSKEAVSIYCDKNEINKEDLISDLSENGYSMVDSPIYKLSRQRRRAIKRRMKKDGPYGDAEIRFRACCYPE</sequence>
<feature type="domain" description="FRG" evidence="1">
    <location>
        <begin position="55"/>
        <end position="159"/>
    </location>
</feature>
<dbReference type="OrthoDB" id="9816036at2"/>
<gene>
    <name evidence="2" type="ORF">DFR79_11713</name>
</gene>
<dbReference type="EMBL" id="SNWX01000017">
    <property type="protein sequence ID" value="TDO85425.1"/>
    <property type="molecule type" value="Genomic_DNA"/>
</dbReference>
<dbReference type="SMART" id="SM00901">
    <property type="entry name" value="FRG"/>
    <property type="match status" value="1"/>
</dbReference>
<name>A0A4R6LNU9_9FIRM</name>
<dbReference type="AlphaFoldDB" id="A0A4R6LNU9"/>
<dbReference type="RefSeq" id="WP_133515414.1">
    <property type="nucleotide sequence ID" value="NZ_SNWX01000017.1"/>
</dbReference>
<protein>
    <submittedName>
        <fullName evidence="2">FRG domain-containing protein</fullName>
    </submittedName>
</protein>
<organism evidence="2 3">
    <name type="scientific">Halanaerobium saccharolyticum</name>
    <dbReference type="NCBI Taxonomy" id="43595"/>
    <lineage>
        <taxon>Bacteria</taxon>
        <taxon>Bacillati</taxon>
        <taxon>Bacillota</taxon>
        <taxon>Clostridia</taxon>
        <taxon>Halanaerobiales</taxon>
        <taxon>Halanaerobiaceae</taxon>
        <taxon>Halanaerobium</taxon>
    </lineage>
</organism>